<proteinExistence type="predicted"/>
<accession>A0A9W6S526</accession>
<reference evidence="1" key="1">
    <citation type="submission" date="2023-03" db="EMBL/GenBank/DDBJ databases">
        <title>Actinoallomurus iriomotensis NBRC 103684.</title>
        <authorList>
            <person name="Ichikawa N."/>
            <person name="Sato H."/>
            <person name="Tonouchi N."/>
        </authorList>
    </citation>
    <scope>NUCLEOTIDE SEQUENCE</scope>
    <source>
        <strain evidence="1">NBRC 103684</strain>
    </source>
</reference>
<evidence type="ECO:0008006" key="3">
    <source>
        <dbReference type="Google" id="ProtNLM"/>
    </source>
</evidence>
<organism evidence="1 2">
    <name type="scientific">Actinoallomurus iriomotensis</name>
    <dbReference type="NCBI Taxonomy" id="478107"/>
    <lineage>
        <taxon>Bacteria</taxon>
        <taxon>Bacillati</taxon>
        <taxon>Actinomycetota</taxon>
        <taxon>Actinomycetes</taxon>
        <taxon>Streptosporangiales</taxon>
        <taxon>Thermomonosporaceae</taxon>
        <taxon>Actinoallomurus</taxon>
    </lineage>
</organism>
<dbReference type="Gene3D" id="3.30.70.100">
    <property type="match status" value="1"/>
</dbReference>
<comment type="caution">
    <text evidence="1">The sequence shown here is derived from an EMBL/GenBank/DDBJ whole genome shotgun (WGS) entry which is preliminary data.</text>
</comment>
<dbReference type="Proteomes" id="UP001165074">
    <property type="component" value="Unassembled WGS sequence"/>
</dbReference>
<sequence>METVFVIYRSDGKDFRFDHDSYVSQHLPLVRKAWEPYGLESSTALHLEGTGDIVAVAVNEFRDEQAATAASLSPTEQ</sequence>
<dbReference type="RefSeq" id="WP_285572521.1">
    <property type="nucleotide sequence ID" value="NZ_BSTK01000004.1"/>
</dbReference>
<dbReference type="AlphaFoldDB" id="A0A9W6S526"/>
<evidence type="ECO:0000313" key="2">
    <source>
        <dbReference type="Proteomes" id="UP001165074"/>
    </source>
</evidence>
<dbReference type="SUPFAM" id="SSF54909">
    <property type="entry name" value="Dimeric alpha+beta barrel"/>
    <property type="match status" value="1"/>
</dbReference>
<evidence type="ECO:0000313" key="1">
    <source>
        <dbReference type="EMBL" id="GLY85540.1"/>
    </source>
</evidence>
<keyword evidence="2" id="KW-1185">Reference proteome</keyword>
<name>A0A9W6S526_9ACTN</name>
<dbReference type="InterPro" id="IPR011008">
    <property type="entry name" value="Dimeric_a/b-barrel"/>
</dbReference>
<dbReference type="EMBL" id="BSTK01000004">
    <property type="protein sequence ID" value="GLY85540.1"/>
    <property type="molecule type" value="Genomic_DNA"/>
</dbReference>
<protein>
    <recommendedName>
        <fullName evidence="3">Ethyl tert-butyl ether degradation EthD</fullName>
    </recommendedName>
</protein>
<gene>
    <name evidence="1" type="ORF">Airi02_034690</name>
</gene>